<sequence length="80" mass="8995">MTPPPRWKLAILTWIGVYPSITVLLVVLGPFLFELPIPVVTLVLSVTLVALLSFVIMPLLTRVFRPWLTRRAPTADADRD</sequence>
<keyword evidence="3" id="KW-1185">Reference proteome</keyword>
<dbReference type="GO" id="GO:0004497">
    <property type="term" value="F:monooxygenase activity"/>
    <property type="evidence" value="ECO:0007669"/>
    <property type="project" value="UniProtKB-KW"/>
</dbReference>
<gene>
    <name evidence="2" type="ORF">M2152_002463</name>
</gene>
<dbReference type="PANTHER" id="PTHR40057">
    <property type="entry name" value="SLR1162 PROTEIN"/>
    <property type="match status" value="1"/>
</dbReference>
<dbReference type="PANTHER" id="PTHR40057:SF1">
    <property type="entry name" value="SLR1162 PROTEIN"/>
    <property type="match status" value="1"/>
</dbReference>
<feature type="transmembrane region" description="Helical" evidence="1">
    <location>
        <begin position="12"/>
        <end position="33"/>
    </location>
</feature>
<keyword evidence="1" id="KW-1133">Transmembrane helix</keyword>
<keyword evidence="2" id="KW-0560">Oxidoreductase</keyword>
<feature type="transmembrane region" description="Helical" evidence="1">
    <location>
        <begin position="39"/>
        <end position="61"/>
    </location>
</feature>
<comment type="caution">
    <text evidence="2">The sequence shown here is derived from an EMBL/GenBank/DDBJ whole genome shotgun (WGS) entry which is preliminary data.</text>
</comment>
<proteinExistence type="predicted"/>
<keyword evidence="1" id="KW-0472">Membrane</keyword>
<dbReference type="Proteomes" id="UP001160142">
    <property type="component" value="Unassembled WGS sequence"/>
</dbReference>
<organism evidence="2 3">
    <name type="scientific">Antiquaquibacter oligotrophicus</name>
    <dbReference type="NCBI Taxonomy" id="2880260"/>
    <lineage>
        <taxon>Bacteria</taxon>
        <taxon>Bacillati</taxon>
        <taxon>Actinomycetota</taxon>
        <taxon>Actinomycetes</taxon>
        <taxon>Micrococcales</taxon>
        <taxon>Microbacteriaceae</taxon>
        <taxon>Antiquaquibacter</taxon>
    </lineage>
</organism>
<evidence type="ECO:0000313" key="2">
    <source>
        <dbReference type="EMBL" id="MDH6182281.1"/>
    </source>
</evidence>
<dbReference type="RefSeq" id="WP_322134565.1">
    <property type="nucleotide sequence ID" value="NZ_CP085036.1"/>
</dbReference>
<protein>
    <submittedName>
        <fullName evidence="2">Antibiotic biosynthesis monooxygenase (ABM) superfamily enzyme</fullName>
    </submittedName>
</protein>
<keyword evidence="1" id="KW-0812">Transmembrane</keyword>
<accession>A0ABT6KQM9</accession>
<keyword evidence="2" id="KW-0503">Monooxygenase</keyword>
<dbReference type="EMBL" id="JARXVQ010000001">
    <property type="protein sequence ID" value="MDH6182281.1"/>
    <property type="molecule type" value="Genomic_DNA"/>
</dbReference>
<name>A0ABT6KQM9_9MICO</name>
<dbReference type="InterPro" id="IPR038762">
    <property type="entry name" value="ABM_predict"/>
</dbReference>
<reference evidence="2 3" key="1">
    <citation type="submission" date="2023-04" db="EMBL/GenBank/DDBJ databases">
        <title>Genome Encyclopedia of Bacteria and Archaea VI: Functional Genomics of Type Strains.</title>
        <authorList>
            <person name="Whitman W."/>
        </authorList>
    </citation>
    <scope>NUCLEOTIDE SEQUENCE [LARGE SCALE GENOMIC DNA]</scope>
    <source>
        <strain evidence="2 3">SG_E_30_P1</strain>
    </source>
</reference>
<evidence type="ECO:0000256" key="1">
    <source>
        <dbReference type="SAM" id="Phobius"/>
    </source>
</evidence>
<evidence type="ECO:0000313" key="3">
    <source>
        <dbReference type="Proteomes" id="UP001160142"/>
    </source>
</evidence>